<proteinExistence type="inferred from homology"/>
<dbReference type="SUPFAM" id="SSF56935">
    <property type="entry name" value="Porins"/>
    <property type="match status" value="1"/>
</dbReference>
<keyword evidence="6 8" id="KW-0472">Membrane</keyword>
<keyword evidence="12" id="KW-0675">Receptor</keyword>
<organism evidence="12 13">
    <name type="scientific">Luteolibacter algae</name>
    <dbReference type="NCBI Taxonomy" id="454151"/>
    <lineage>
        <taxon>Bacteria</taxon>
        <taxon>Pseudomonadati</taxon>
        <taxon>Verrucomicrobiota</taxon>
        <taxon>Verrucomicrobiia</taxon>
        <taxon>Verrucomicrobiales</taxon>
        <taxon>Verrucomicrobiaceae</taxon>
        <taxon>Luteolibacter</taxon>
    </lineage>
</organism>
<dbReference type="InterPro" id="IPR012910">
    <property type="entry name" value="Plug_dom"/>
</dbReference>
<feature type="domain" description="TonB-dependent receptor plug" evidence="11">
    <location>
        <begin position="41"/>
        <end position="149"/>
    </location>
</feature>
<keyword evidence="3 8" id="KW-1134">Transmembrane beta strand</keyword>
<keyword evidence="13" id="KW-1185">Reference proteome</keyword>
<dbReference type="Pfam" id="PF07715">
    <property type="entry name" value="Plug"/>
    <property type="match status" value="1"/>
</dbReference>
<dbReference type="Proteomes" id="UP001597375">
    <property type="component" value="Unassembled WGS sequence"/>
</dbReference>
<dbReference type="EMBL" id="JBHUIT010000012">
    <property type="protein sequence ID" value="MFD2256755.1"/>
    <property type="molecule type" value="Genomic_DNA"/>
</dbReference>
<evidence type="ECO:0000259" key="11">
    <source>
        <dbReference type="Pfam" id="PF07715"/>
    </source>
</evidence>
<reference evidence="13" key="1">
    <citation type="journal article" date="2019" name="Int. J. Syst. Evol. Microbiol.">
        <title>The Global Catalogue of Microorganisms (GCM) 10K type strain sequencing project: providing services to taxonomists for standard genome sequencing and annotation.</title>
        <authorList>
            <consortium name="The Broad Institute Genomics Platform"/>
            <consortium name="The Broad Institute Genome Sequencing Center for Infectious Disease"/>
            <person name="Wu L."/>
            <person name="Ma J."/>
        </authorList>
    </citation>
    <scope>NUCLEOTIDE SEQUENCE [LARGE SCALE GENOMIC DNA]</scope>
    <source>
        <strain evidence="13">CGMCC 4.7106</strain>
    </source>
</reference>
<evidence type="ECO:0000256" key="1">
    <source>
        <dbReference type="ARBA" id="ARBA00004571"/>
    </source>
</evidence>
<evidence type="ECO:0000256" key="4">
    <source>
        <dbReference type="ARBA" id="ARBA00022692"/>
    </source>
</evidence>
<dbReference type="PANTHER" id="PTHR30069">
    <property type="entry name" value="TONB-DEPENDENT OUTER MEMBRANE RECEPTOR"/>
    <property type="match status" value="1"/>
</dbReference>
<evidence type="ECO:0000256" key="8">
    <source>
        <dbReference type="PROSITE-ProRule" id="PRU01360"/>
    </source>
</evidence>
<evidence type="ECO:0000256" key="9">
    <source>
        <dbReference type="RuleBase" id="RU003357"/>
    </source>
</evidence>
<dbReference type="PANTHER" id="PTHR30069:SF27">
    <property type="entry name" value="BLL4766 PROTEIN"/>
    <property type="match status" value="1"/>
</dbReference>
<comment type="caution">
    <text evidence="12">The sequence shown here is derived from an EMBL/GenBank/DDBJ whole genome shotgun (WGS) entry which is preliminary data.</text>
</comment>
<dbReference type="InterPro" id="IPR036942">
    <property type="entry name" value="Beta-barrel_TonB_sf"/>
</dbReference>
<evidence type="ECO:0000313" key="12">
    <source>
        <dbReference type="EMBL" id="MFD2256755.1"/>
    </source>
</evidence>
<dbReference type="InterPro" id="IPR037066">
    <property type="entry name" value="Plug_dom_sf"/>
</dbReference>
<sequence>MKPVFPVLLFAAGACLAAAEEEYDELQALVVKANADSAVPRNYAGSAEIIDEKTIEESGARSIAELLSFRAGIRVTNTTGNRDDGNVSLRGFGENSASRVLILVDGKPVNRPDMAGVSLREVSIGRISRIEILRGSQSARFGDNAVGGVINVVTKEAGTPRSHIETAVGSFGYQLLRSGHEGVHNGNAVNVDFEQSLTEGYRDNAFSESTSMAGKWKRDLGKNNELELGISWADLKAGFPGPLAKDQYLSDPTYSIYAASGQADQYFYEQKLLGGSANLRIGRNSDFYVDLPLGFSAREQASNLGPGSHTDNKLNTLTFDPVLRREWRNHALEVGTSFRYDSLEVDQFSEIQRWNETGNAELERVVAGIFIAAEWEPIRDIHLSSAVRANYSYNDAMARSLRFPQNPDLNFQRSSSDFDHAYQLGLRWEPRDDLSTWLRFDQLYRLPSTDELASYQGFPLTVPFNDELFAETGQNIELGAEFETGNWTFRGNGFVQFLQGEIVYDFQQNLNTNFADTQRMGVELDMIYQANCWEAGVHYSGLRAEYQSGPYQGRSVSLVPNHQASVDLIFRPSERLSLRGDYRYISSTYEGNDFENTAEKLSAYGLIGIQVRYEITEDASVYLSVDNLLDKRYAALKYSGVYYPGAGRSMSVGMKINF</sequence>
<keyword evidence="7 8" id="KW-0998">Cell outer membrane</keyword>
<name>A0ABW5D848_9BACT</name>
<keyword evidence="5 9" id="KW-0798">TonB box</keyword>
<dbReference type="InterPro" id="IPR000531">
    <property type="entry name" value="Beta-barrel_TonB"/>
</dbReference>
<dbReference type="InterPro" id="IPR039426">
    <property type="entry name" value="TonB-dep_rcpt-like"/>
</dbReference>
<dbReference type="Gene3D" id="2.170.130.10">
    <property type="entry name" value="TonB-dependent receptor, plug domain"/>
    <property type="match status" value="1"/>
</dbReference>
<comment type="similarity">
    <text evidence="8 9">Belongs to the TonB-dependent receptor family.</text>
</comment>
<evidence type="ECO:0000256" key="6">
    <source>
        <dbReference type="ARBA" id="ARBA00023136"/>
    </source>
</evidence>
<evidence type="ECO:0000256" key="7">
    <source>
        <dbReference type="ARBA" id="ARBA00023237"/>
    </source>
</evidence>
<gene>
    <name evidence="12" type="ORF">ACFSSA_08710</name>
</gene>
<dbReference type="PROSITE" id="PS52016">
    <property type="entry name" value="TONB_DEPENDENT_REC_3"/>
    <property type="match status" value="1"/>
</dbReference>
<evidence type="ECO:0000313" key="13">
    <source>
        <dbReference type="Proteomes" id="UP001597375"/>
    </source>
</evidence>
<evidence type="ECO:0000259" key="10">
    <source>
        <dbReference type="Pfam" id="PF00593"/>
    </source>
</evidence>
<dbReference type="Pfam" id="PF00593">
    <property type="entry name" value="TonB_dep_Rec_b-barrel"/>
    <property type="match status" value="1"/>
</dbReference>
<protein>
    <submittedName>
        <fullName evidence="12">TonB-dependent receptor</fullName>
    </submittedName>
</protein>
<accession>A0ABW5D848</accession>
<dbReference type="CDD" id="cd01347">
    <property type="entry name" value="ligand_gated_channel"/>
    <property type="match status" value="1"/>
</dbReference>
<feature type="domain" description="TonB-dependent receptor-like beta-barrel" evidence="10">
    <location>
        <begin position="221"/>
        <end position="628"/>
    </location>
</feature>
<evidence type="ECO:0000256" key="5">
    <source>
        <dbReference type="ARBA" id="ARBA00023077"/>
    </source>
</evidence>
<comment type="subcellular location">
    <subcellularLocation>
        <location evidence="1 8">Cell outer membrane</location>
        <topology evidence="1 8">Multi-pass membrane protein</topology>
    </subcellularLocation>
</comment>
<evidence type="ECO:0000256" key="3">
    <source>
        <dbReference type="ARBA" id="ARBA00022452"/>
    </source>
</evidence>
<evidence type="ECO:0000256" key="2">
    <source>
        <dbReference type="ARBA" id="ARBA00022448"/>
    </source>
</evidence>
<keyword evidence="2 8" id="KW-0813">Transport</keyword>
<dbReference type="Gene3D" id="2.40.170.20">
    <property type="entry name" value="TonB-dependent receptor, beta-barrel domain"/>
    <property type="match status" value="1"/>
</dbReference>
<dbReference type="PROSITE" id="PS51257">
    <property type="entry name" value="PROKAR_LIPOPROTEIN"/>
    <property type="match status" value="1"/>
</dbReference>
<keyword evidence="4 8" id="KW-0812">Transmembrane</keyword>
<dbReference type="RefSeq" id="WP_386820044.1">
    <property type="nucleotide sequence ID" value="NZ_JBHUIT010000012.1"/>
</dbReference>